<dbReference type="Pfam" id="PF11940">
    <property type="entry name" value="DUF3458"/>
    <property type="match status" value="1"/>
</dbReference>
<dbReference type="Gene3D" id="1.25.50.10">
    <property type="entry name" value="Peptidase M1, alanyl aminopeptidase, C-terminal domain"/>
    <property type="match status" value="1"/>
</dbReference>
<name>A0ABU1X2S1_SPHXE</name>
<dbReference type="PANTHER" id="PTHR46322">
    <property type="entry name" value="PUROMYCIN-SENSITIVE AMINOPEPTIDASE"/>
    <property type="match status" value="1"/>
</dbReference>
<dbReference type="PRINTS" id="PR00756">
    <property type="entry name" value="ALADIPTASE"/>
</dbReference>
<evidence type="ECO:0000256" key="13">
    <source>
        <dbReference type="SAM" id="MobiDB-lite"/>
    </source>
</evidence>
<proteinExistence type="inferred from homology"/>
<evidence type="ECO:0000256" key="2">
    <source>
        <dbReference type="ARBA" id="ARBA00001947"/>
    </source>
</evidence>
<feature type="region of interest" description="Disordered" evidence="13">
    <location>
        <begin position="851"/>
        <end position="897"/>
    </location>
</feature>
<dbReference type="InterPro" id="IPR014782">
    <property type="entry name" value="Peptidase_M1_dom"/>
</dbReference>
<dbReference type="Proteomes" id="UP001267638">
    <property type="component" value="Unassembled WGS sequence"/>
</dbReference>
<feature type="domain" description="Aminopeptidase N-like N-terminal" evidence="17">
    <location>
        <begin position="106"/>
        <end position="191"/>
    </location>
</feature>
<keyword evidence="10" id="KW-0862">Zinc</keyword>
<comment type="cofactor">
    <cofactor evidence="2">
        <name>Zn(2+)</name>
        <dbReference type="ChEBI" id="CHEBI:29105"/>
    </cofactor>
</comment>
<evidence type="ECO:0000256" key="8">
    <source>
        <dbReference type="ARBA" id="ARBA00022723"/>
    </source>
</evidence>
<gene>
    <name evidence="18" type="ORF">J2W40_002704</name>
</gene>
<dbReference type="InterPro" id="IPR042097">
    <property type="entry name" value="Aminopeptidase_N-like_N_sf"/>
</dbReference>
<accession>A0ABU1X2S1</accession>
<keyword evidence="9 18" id="KW-0378">Hydrolase</keyword>
<sequence length="897" mass="99774">MHASPASPSVIRRSDYRPPDWLVPDIALDFDLDPARTRVRATLIVTRNGDHDRPLRLDGDGLIPLEVRIDGEAATPDQWHMEAGYLSVSLSGSARKVETLVELAPESNSKLMGLYASGGLLCTQCEAEGFRRITFFPDRPDILSRYDVTLRADKARFPILLSNGDPVEQGEGDAGQHWARWVDPFPKPCYLFALVAADLACNADSFVTMSGRDVQLGIWVREADLPRTGHAMQALKNSMAWDERVYGREYDLDVFNIVAVADFNFGAMENKGLNIFNSRYILADPETATDIDYDGVEGVVAHEYFHNWSGNRVTCRDWFQLSLKEGFTVFRDQNFSADMGSHAVKRIEDVRILRAAQFQEDSGPLAHPVRPESYMEISNFYTATIYNKGAELIRMIALMLGPERFRAGTDLYFDRHDGQAATCEDFVLAMEEGGEIDLSQFRRWYEQAGTPHVRATLDHDPMTRTVNLHLHQSLAPTPGQPDKAPMAIPLRVALFDPATGTHHGDELLMLTEPQQSFSFPDFATPPILSINRGFSAPVIIDTNRSQDDLAFLSAHDDDPFARYEAMQQLMVNILVGRIAGQPIDEAAVIAAIRQVITDPLLDPAFVAEAIRLPSEAYLGDQMAHVDPDAIHAAREALQQRIGAELEPDWRAIHARTRAAEFSISAAAKGARKLRNSALGYLVASGAMDGPAIAFVQFEQAHNMTERQAALAILANGDSAERVAALDIFYNRYGADALTLDKWFQTQAFAVHPDTVDLVEELGRHKDFTLANPNRVRALYGAFTGNQWAFHHISGKGYRLVADCILALDRLNPQTAARLVPPLGRWKRFDAARGALMRGELERILAQPGLSKDVTEQASKSLEYQDRVRPRTAGGPSISSSSLRPRPRHRQPPCWQPD</sequence>
<organism evidence="18 19">
    <name type="scientific">Sphingobium xenophagum</name>
    <dbReference type="NCBI Taxonomy" id="121428"/>
    <lineage>
        <taxon>Bacteria</taxon>
        <taxon>Pseudomonadati</taxon>
        <taxon>Pseudomonadota</taxon>
        <taxon>Alphaproteobacteria</taxon>
        <taxon>Sphingomonadales</taxon>
        <taxon>Sphingomonadaceae</taxon>
        <taxon>Sphingobium</taxon>
    </lineage>
</organism>
<dbReference type="Gene3D" id="2.60.40.1730">
    <property type="entry name" value="tricorn interacting facor f3 domain"/>
    <property type="match status" value="1"/>
</dbReference>
<evidence type="ECO:0000313" key="18">
    <source>
        <dbReference type="EMBL" id="MDR7155868.1"/>
    </source>
</evidence>
<dbReference type="SUPFAM" id="SSF55486">
    <property type="entry name" value="Metalloproteases ('zincins'), catalytic domain"/>
    <property type="match status" value="1"/>
</dbReference>
<dbReference type="PANTHER" id="PTHR46322:SF1">
    <property type="entry name" value="PUROMYCIN-SENSITIVE AMINOPEPTIDASE"/>
    <property type="match status" value="1"/>
</dbReference>
<dbReference type="GO" id="GO:0016285">
    <property type="term" value="F:alanyl aminopeptidase activity"/>
    <property type="evidence" value="ECO:0007669"/>
    <property type="project" value="UniProtKB-EC"/>
</dbReference>
<evidence type="ECO:0000259" key="15">
    <source>
        <dbReference type="Pfam" id="PF11940"/>
    </source>
</evidence>
<evidence type="ECO:0000256" key="12">
    <source>
        <dbReference type="NCBIfam" id="TIGR02414"/>
    </source>
</evidence>
<evidence type="ECO:0000256" key="7">
    <source>
        <dbReference type="ARBA" id="ARBA00022670"/>
    </source>
</evidence>
<evidence type="ECO:0000259" key="17">
    <source>
        <dbReference type="Pfam" id="PF17900"/>
    </source>
</evidence>
<keyword evidence="8" id="KW-0479">Metal-binding</keyword>
<dbReference type="Pfam" id="PF01433">
    <property type="entry name" value="Peptidase_M1"/>
    <property type="match status" value="1"/>
</dbReference>
<dbReference type="SUPFAM" id="SSF63737">
    <property type="entry name" value="Leukotriene A4 hydrolase N-terminal domain"/>
    <property type="match status" value="1"/>
</dbReference>
<evidence type="ECO:0000259" key="14">
    <source>
        <dbReference type="Pfam" id="PF01433"/>
    </source>
</evidence>
<dbReference type="InterPro" id="IPR027268">
    <property type="entry name" value="Peptidase_M4/M1_CTD_sf"/>
</dbReference>
<dbReference type="InterPro" id="IPR012779">
    <property type="entry name" value="Peptidase_M1_pepN"/>
</dbReference>
<protein>
    <recommendedName>
        <fullName evidence="5 12">Aminopeptidase N</fullName>
        <ecNumber evidence="4 12">3.4.11.2</ecNumber>
    </recommendedName>
</protein>
<evidence type="ECO:0000256" key="11">
    <source>
        <dbReference type="ARBA" id="ARBA00023049"/>
    </source>
</evidence>
<feature type="domain" description="Peptidase M1 alanyl aminopeptidase C-terminal" evidence="16">
    <location>
        <begin position="546"/>
        <end position="862"/>
    </location>
</feature>
<dbReference type="InterPro" id="IPR024601">
    <property type="entry name" value="Peptidase_M1_pepN_C"/>
</dbReference>
<evidence type="ECO:0000256" key="5">
    <source>
        <dbReference type="ARBA" id="ARBA00015611"/>
    </source>
</evidence>
<keyword evidence="11" id="KW-0482">Metalloprotease</keyword>
<comment type="caution">
    <text evidence="18">The sequence shown here is derived from an EMBL/GenBank/DDBJ whole genome shotgun (WGS) entry which is preliminary data.</text>
</comment>
<dbReference type="Pfam" id="PF17432">
    <property type="entry name" value="DUF3458_C"/>
    <property type="match status" value="1"/>
</dbReference>
<dbReference type="CDD" id="cd09600">
    <property type="entry name" value="M1_APN"/>
    <property type="match status" value="1"/>
</dbReference>
<dbReference type="NCBIfam" id="TIGR02414">
    <property type="entry name" value="pepN_proteo"/>
    <property type="match status" value="1"/>
</dbReference>
<dbReference type="Pfam" id="PF17900">
    <property type="entry name" value="Peptidase_M1_N"/>
    <property type="match status" value="1"/>
</dbReference>
<evidence type="ECO:0000256" key="3">
    <source>
        <dbReference type="ARBA" id="ARBA00010136"/>
    </source>
</evidence>
<feature type="domain" description="Peptidase M1 alanyl aminopeptidase Ig-like fold" evidence="15">
    <location>
        <begin position="449"/>
        <end position="542"/>
    </location>
</feature>
<dbReference type="Gene3D" id="3.30.2010.30">
    <property type="match status" value="1"/>
</dbReference>
<dbReference type="EMBL" id="JAVDWV010000012">
    <property type="protein sequence ID" value="MDR7155868.1"/>
    <property type="molecule type" value="Genomic_DNA"/>
</dbReference>
<dbReference type="InterPro" id="IPR037144">
    <property type="entry name" value="Peptidase_M1_pepN_C_sf"/>
</dbReference>
<evidence type="ECO:0000256" key="1">
    <source>
        <dbReference type="ARBA" id="ARBA00000098"/>
    </source>
</evidence>
<feature type="domain" description="Peptidase M1 membrane alanine aminopeptidase" evidence="14">
    <location>
        <begin position="231"/>
        <end position="444"/>
    </location>
</feature>
<dbReference type="Gene3D" id="2.60.40.1840">
    <property type="match status" value="1"/>
</dbReference>
<evidence type="ECO:0000256" key="9">
    <source>
        <dbReference type="ARBA" id="ARBA00022801"/>
    </source>
</evidence>
<keyword evidence="19" id="KW-1185">Reference proteome</keyword>
<evidence type="ECO:0000256" key="10">
    <source>
        <dbReference type="ARBA" id="ARBA00022833"/>
    </source>
</evidence>
<comment type="similarity">
    <text evidence="3">Belongs to the peptidase M1 family.</text>
</comment>
<evidence type="ECO:0000313" key="19">
    <source>
        <dbReference type="Proteomes" id="UP001267638"/>
    </source>
</evidence>
<keyword evidence="6 18" id="KW-0031">Aminopeptidase</keyword>
<evidence type="ECO:0000259" key="16">
    <source>
        <dbReference type="Pfam" id="PF17432"/>
    </source>
</evidence>
<evidence type="ECO:0000256" key="4">
    <source>
        <dbReference type="ARBA" id="ARBA00012564"/>
    </source>
</evidence>
<dbReference type="InterPro" id="IPR001930">
    <property type="entry name" value="Peptidase_M1"/>
</dbReference>
<dbReference type="EC" id="3.4.11.2" evidence="4 12"/>
<evidence type="ECO:0000256" key="6">
    <source>
        <dbReference type="ARBA" id="ARBA00022438"/>
    </source>
</evidence>
<dbReference type="InterPro" id="IPR038438">
    <property type="entry name" value="PepN_Ig-like_sf"/>
</dbReference>
<comment type="catalytic activity">
    <reaction evidence="1">
        <text>Release of an N-terminal amino acid, Xaa-|-Yaa- from a peptide, amide or arylamide. Xaa is preferably Ala, but may be most amino acids including Pro (slow action). When a terminal hydrophobic residue is followed by a prolyl residue, the two may be released as an intact Xaa-Pro dipeptide.</text>
        <dbReference type="EC" id="3.4.11.2"/>
    </reaction>
</comment>
<keyword evidence="7" id="KW-0645">Protease</keyword>
<reference evidence="18 19" key="1">
    <citation type="submission" date="2023-07" db="EMBL/GenBank/DDBJ databases">
        <title>Sorghum-associated microbial communities from plants grown in Nebraska, USA.</title>
        <authorList>
            <person name="Schachtman D."/>
        </authorList>
    </citation>
    <scope>NUCLEOTIDE SEQUENCE [LARGE SCALE GENOMIC DNA]</scope>
    <source>
        <strain evidence="18 19">4256</strain>
    </source>
</reference>
<dbReference type="InterPro" id="IPR035414">
    <property type="entry name" value="Peptidase_M1_pepN_Ig-like"/>
</dbReference>
<dbReference type="InterPro" id="IPR045357">
    <property type="entry name" value="Aminopeptidase_N-like_N"/>
</dbReference>
<dbReference type="Gene3D" id="1.10.390.10">
    <property type="entry name" value="Neutral Protease Domain 2"/>
    <property type="match status" value="1"/>
</dbReference>